<dbReference type="PANTHER" id="PTHR13539:SF3">
    <property type="entry name" value="CALMODULIN-LYSINE N-METHYLTRANSFERASE"/>
    <property type="match status" value="1"/>
</dbReference>
<feature type="domain" description="WW" evidence="13">
    <location>
        <begin position="460"/>
        <end position="493"/>
    </location>
</feature>
<keyword evidence="12" id="KW-0175">Coiled coil</keyword>
<dbReference type="Pfam" id="PF00397">
    <property type="entry name" value="WW"/>
    <property type="match status" value="1"/>
</dbReference>
<protein>
    <recommendedName>
        <fullName evidence="4">Calmodulin-lysine N-methyltransferase</fullName>
        <ecNumber evidence="3">2.1.1.60</ecNumber>
    </recommendedName>
</protein>
<feature type="domain" description="Matrin-type" evidence="14">
    <location>
        <begin position="338"/>
        <end position="369"/>
    </location>
</feature>
<dbReference type="GO" id="GO:0032259">
    <property type="term" value="P:methylation"/>
    <property type="evidence" value="ECO:0007669"/>
    <property type="project" value="UniProtKB-KW"/>
</dbReference>
<dbReference type="SUPFAM" id="SSF51045">
    <property type="entry name" value="WW domain"/>
    <property type="match status" value="1"/>
</dbReference>
<keyword evidence="5" id="KW-0963">Cytoplasm</keyword>
<evidence type="ECO:0000256" key="2">
    <source>
        <dbReference type="ARBA" id="ARBA00004496"/>
    </source>
</evidence>
<gene>
    <name evidence="15" type="ORF">PVAND_006559</name>
</gene>
<feature type="coiled-coil region" evidence="12">
    <location>
        <begin position="498"/>
        <end position="537"/>
    </location>
</feature>
<evidence type="ECO:0000313" key="15">
    <source>
        <dbReference type="EMBL" id="KAG5676750.1"/>
    </source>
</evidence>
<evidence type="ECO:0000256" key="1">
    <source>
        <dbReference type="ARBA" id="ARBA00004123"/>
    </source>
</evidence>
<dbReference type="Gene3D" id="2.20.70.10">
    <property type="match status" value="1"/>
</dbReference>
<comment type="caution">
    <text evidence="15">The sequence shown here is derived from an EMBL/GenBank/DDBJ whole genome shotgun (WGS) entry which is preliminary data.</text>
</comment>
<dbReference type="SUPFAM" id="SSF53335">
    <property type="entry name" value="S-adenosyl-L-methionine-dependent methyltransferases"/>
    <property type="match status" value="1"/>
</dbReference>
<dbReference type="Pfam" id="PF06220">
    <property type="entry name" value="zf-U1"/>
    <property type="match status" value="1"/>
</dbReference>
<dbReference type="InterPro" id="IPR036236">
    <property type="entry name" value="Znf_C2H2_sf"/>
</dbReference>
<dbReference type="PROSITE" id="PS50171">
    <property type="entry name" value="ZF_MATRIN"/>
    <property type="match status" value="1"/>
</dbReference>
<dbReference type="GO" id="GO:0008270">
    <property type="term" value="F:zinc ion binding"/>
    <property type="evidence" value="ECO:0007669"/>
    <property type="project" value="UniProtKB-KW"/>
</dbReference>
<accession>A0A9J6C590</accession>
<evidence type="ECO:0000256" key="4">
    <source>
        <dbReference type="ARBA" id="ARBA00020594"/>
    </source>
</evidence>
<evidence type="ECO:0000259" key="14">
    <source>
        <dbReference type="PROSITE" id="PS50171"/>
    </source>
</evidence>
<dbReference type="InterPro" id="IPR003604">
    <property type="entry name" value="Matrin/U1-like-C_Znf_C2H2"/>
</dbReference>
<dbReference type="InterPro" id="IPR001202">
    <property type="entry name" value="WW_dom"/>
</dbReference>
<comment type="subcellular location">
    <subcellularLocation>
        <location evidence="2">Cytoplasm</location>
    </subcellularLocation>
    <subcellularLocation>
        <location evidence="1">Nucleus</location>
    </subcellularLocation>
</comment>
<evidence type="ECO:0000256" key="8">
    <source>
        <dbReference type="ARBA" id="ARBA00022723"/>
    </source>
</evidence>
<dbReference type="EMBL" id="JADBJN010000002">
    <property type="protein sequence ID" value="KAG5676750.1"/>
    <property type="molecule type" value="Genomic_DNA"/>
</dbReference>
<dbReference type="GO" id="GO:0005737">
    <property type="term" value="C:cytoplasm"/>
    <property type="evidence" value="ECO:0007669"/>
    <property type="project" value="UniProtKB-SubCell"/>
</dbReference>
<dbReference type="PROSITE" id="PS50020">
    <property type="entry name" value="WW_DOMAIN_2"/>
    <property type="match status" value="1"/>
</dbReference>
<dbReference type="Gene3D" id="3.40.50.150">
    <property type="entry name" value="Vaccinia Virus protein VP39"/>
    <property type="match status" value="1"/>
</dbReference>
<evidence type="ECO:0000256" key="6">
    <source>
        <dbReference type="ARBA" id="ARBA00022603"/>
    </source>
</evidence>
<dbReference type="InterPro" id="IPR025800">
    <property type="entry name" value="CaM-Lys-N-MeTrfase"/>
</dbReference>
<evidence type="ECO:0000256" key="12">
    <source>
        <dbReference type="SAM" id="Coils"/>
    </source>
</evidence>
<evidence type="ECO:0000256" key="3">
    <source>
        <dbReference type="ARBA" id="ARBA00011914"/>
    </source>
</evidence>
<keyword evidence="7" id="KW-0808">Transferase</keyword>
<dbReference type="GO" id="GO:0018025">
    <property type="term" value="F:calmodulin-lysine N-methyltransferase activity"/>
    <property type="evidence" value="ECO:0007669"/>
    <property type="project" value="UniProtKB-EC"/>
</dbReference>
<dbReference type="InterPro" id="IPR019410">
    <property type="entry name" value="Methyltransf_16"/>
</dbReference>
<dbReference type="PROSITE" id="PS01159">
    <property type="entry name" value="WW_DOMAIN_1"/>
    <property type="match status" value="1"/>
</dbReference>
<dbReference type="InterPro" id="IPR036020">
    <property type="entry name" value="WW_dom_sf"/>
</dbReference>
<evidence type="ECO:0000313" key="16">
    <source>
        <dbReference type="Proteomes" id="UP001107558"/>
    </source>
</evidence>
<evidence type="ECO:0000256" key="10">
    <source>
        <dbReference type="ARBA" id="ARBA00022833"/>
    </source>
</evidence>
<dbReference type="Pfam" id="PF10294">
    <property type="entry name" value="Methyltransf_16"/>
    <property type="match status" value="1"/>
</dbReference>
<dbReference type="Proteomes" id="UP001107558">
    <property type="component" value="Chromosome 2"/>
</dbReference>
<dbReference type="InterPro" id="IPR000690">
    <property type="entry name" value="Matrin/U1-C_Znf_C2H2"/>
</dbReference>
<dbReference type="EC" id="2.1.1.60" evidence="3"/>
<keyword evidence="6" id="KW-0489">Methyltransferase</keyword>
<dbReference type="CDD" id="cd00201">
    <property type="entry name" value="WW"/>
    <property type="match status" value="1"/>
</dbReference>
<dbReference type="OrthoDB" id="413520at2759"/>
<keyword evidence="11" id="KW-0539">Nucleus</keyword>
<name>A0A9J6C590_POLVA</name>
<evidence type="ECO:0000256" key="5">
    <source>
        <dbReference type="ARBA" id="ARBA00022490"/>
    </source>
</evidence>
<keyword evidence="10" id="KW-0862">Zinc</keyword>
<dbReference type="SMART" id="SM00456">
    <property type="entry name" value="WW"/>
    <property type="match status" value="1"/>
</dbReference>
<dbReference type="SUPFAM" id="SSF57667">
    <property type="entry name" value="beta-beta-alpha zinc fingers"/>
    <property type="match status" value="1"/>
</dbReference>
<dbReference type="GO" id="GO:0005634">
    <property type="term" value="C:nucleus"/>
    <property type="evidence" value="ECO:0007669"/>
    <property type="project" value="UniProtKB-SubCell"/>
</dbReference>
<proteinExistence type="predicted"/>
<evidence type="ECO:0000256" key="9">
    <source>
        <dbReference type="ARBA" id="ARBA00022771"/>
    </source>
</evidence>
<dbReference type="Gene3D" id="3.30.160.60">
    <property type="entry name" value="Classic Zinc Finger"/>
    <property type="match status" value="1"/>
</dbReference>
<dbReference type="AlphaFoldDB" id="A0A9J6C590"/>
<evidence type="ECO:0000259" key="13">
    <source>
        <dbReference type="PROSITE" id="PS50020"/>
    </source>
</evidence>
<evidence type="ECO:0000256" key="7">
    <source>
        <dbReference type="ARBA" id="ARBA00022679"/>
    </source>
</evidence>
<keyword evidence="16" id="KW-1185">Reference proteome</keyword>
<keyword evidence="9" id="KW-0863">Zinc-finger</keyword>
<dbReference type="InterPro" id="IPR013085">
    <property type="entry name" value="U1-CZ_Znf_C2H2"/>
</dbReference>
<sequence>MNNENDENNSNALMLRECEMLLKSLSKKDVKDVNMRKQNARNRWKLLARAILSDSKNEQMTIKKLSTAPINIISNVSQRFDGFDLVKIEQLRKDDLNVFKIKIDVASKLYECNVHVEKLWTVKDLIGFNNTGNITFWSSEAALAHFAMENISMFDNSFVLELGGGMFCFSGLMVAKYSNAFAIHLTDGNMFSLQNVKKSIILNDFNCFMKSSVLRWENSIQQCPLERQKYKFILCADCLFFDDSRVALVESICYFLSLDGMALIMAPKRGKSMNLFITKCIEKGFHCQILTYYNKEIWDHHLKCLKSSLYNEDIHYPILLKIIHQMKKADYWKSQDRIFCDFCKCWITDNKPSVEFHNNGKRHKANVQKRISEIGKKSEADRKAQNKLDEELRKINDAAMKSYAKDISTGIDITSRAIGHASSSSKAIDPIALPFYDEDDGPNVSRKATTITAQSTTAAASTETLWCEAITDEGHTYYWNVKTNESTWEKPKEGFMSLKEYNRLNALAIEKQEEARQKDLKYHIENAEELASRYKREQFKKYQVITKEPKQPEEESASSSKNYVTEFENCQKIGKWQTVESEPEKKPIDLGLPKQTHEYYAIATVQSDEPPVKKFKEKTITSLDSDEIPSTFKKRKFGNKNIRRTNDDSI</sequence>
<organism evidence="15 16">
    <name type="scientific">Polypedilum vanderplanki</name>
    <name type="common">Sleeping chironomid midge</name>
    <dbReference type="NCBI Taxonomy" id="319348"/>
    <lineage>
        <taxon>Eukaryota</taxon>
        <taxon>Metazoa</taxon>
        <taxon>Ecdysozoa</taxon>
        <taxon>Arthropoda</taxon>
        <taxon>Hexapoda</taxon>
        <taxon>Insecta</taxon>
        <taxon>Pterygota</taxon>
        <taxon>Neoptera</taxon>
        <taxon>Endopterygota</taxon>
        <taxon>Diptera</taxon>
        <taxon>Nematocera</taxon>
        <taxon>Chironomoidea</taxon>
        <taxon>Chironomidae</taxon>
        <taxon>Chironominae</taxon>
        <taxon>Polypedilum</taxon>
        <taxon>Polypedilum</taxon>
    </lineage>
</organism>
<evidence type="ECO:0000256" key="11">
    <source>
        <dbReference type="ARBA" id="ARBA00023242"/>
    </source>
</evidence>
<dbReference type="PANTHER" id="PTHR13539">
    <property type="entry name" value="CALMODULIN-LYSINE N-METHYLTRANSFERASE"/>
    <property type="match status" value="1"/>
</dbReference>
<keyword evidence="8" id="KW-0479">Metal-binding</keyword>
<dbReference type="GO" id="GO:0003676">
    <property type="term" value="F:nucleic acid binding"/>
    <property type="evidence" value="ECO:0007669"/>
    <property type="project" value="InterPro"/>
</dbReference>
<dbReference type="SMART" id="SM00451">
    <property type="entry name" value="ZnF_U1"/>
    <property type="match status" value="1"/>
</dbReference>
<reference evidence="15" key="1">
    <citation type="submission" date="2021-03" db="EMBL/GenBank/DDBJ databases">
        <title>Chromosome level genome of the anhydrobiotic midge Polypedilum vanderplanki.</title>
        <authorList>
            <person name="Yoshida Y."/>
            <person name="Kikawada T."/>
            <person name="Gusev O."/>
        </authorList>
    </citation>
    <scope>NUCLEOTIDE SEQUENCE</scope>
    <source>
        <strain evidence="15">NIAS01</strain>
        <tissue evidence="15">Whole body or cell culture</tissue>
    </source>
</reference>
<dbReference type="InterPro" id="IPR029063">
    <property type="entry name" value="SAM-dependent_MTases_sf"/>
</dbReference>